<feature type="transmembrane region" description="Helical" evidence="6">
    <location>
        <begin position="191"/>
        <end position="210"/>
    </location>
</feature>
<comment type="subcellular location">
    <subcellularLocation>
        <location evidence="1 6">Membrane</location>
        <topology evidence="1 6">Multi-pass membrane protein</topology>
    </subcellularLocation>
</comment>
<dbReference type="PANTHER" id="PTHR31218">
    <property type="entry name" value="WAT1-RELATED PROTEIN"/>
    <property type="match status" value="1"/>
</dbReference>
<dbReference type="OMA" id="METIKFH"/>
<feature type="transmembrane region" description="Helical" evidence="6">
    <location>
        <begin position="307"/>
        <end position="326"/>
    </location>
</feature>
<dbReference type="PaxDb" id="3847-GLYMA16G28210.2"/>
<keyword evidence="10" id="KW-1185">Reference proteome</keyword>
<evidence type="ECO:0000256" key="4">
    <source>
        <dbReference type="ARBA" id="ARBA00022989"/>
    </source>
</evidence>
<feature type="transmembrane region" description="Helical" evidence="6">
    <location>
        <begin position="252"/>
        <end position="271"/>
    </location>
</feature>
<evidence type="ECO:0000256" key="1">
    <source>
        <dbReference type="ARBA" id="ARBA00004141"/>
    </source>
</evidence>
<dbReference type="Proteomes" id="UP000008827">
    <property type="component" value="Chromosome 16"/>
</dbReference>
<feature type="transmembrane region" description="Helical" evidence="6">
    <location>
        <begin position="139"/>
        <end position="159"/>
    </location>
</feature>
<reference evidence="9" key="2">
    <citation type="submission" date="2018-02" db="UniProtKB">
        <authorList>
            <consortium name="EnsemblPlants"/>
        </authorList>
    </citation>
    <scope>IDENTIFICATION</scope>
    <source>
        <strain evidence="9">Williams 82</strain>
    </source>
</reference>
<evidence type="ECO:0000256" key="2">
    <source>
        <dbReference type="ARBA" id="ARBA00007635"/>
    </source>
</evidence>
<feature type="domain" description="EamA" evidence="7">
    <location>
        <begin position="193"/>
        <end position="326"/>
    </location>
</feature>
<dbReference type="InParanoid" id="A0A0R0G0H7"/>
<dbReference type="Gramene" id="KRH08696">
    <property type="protein sequence ID" value="KRH08696"/>
    <property type="gene ID" value="GLYMA_16G167300"/>
</dbReference>
<feature type="transmembrane region" description="Helical" evidence="6">
    <location>
        <begin position="78"/>
        <end position="99"/>
    </location>
</feature>
<dbReference type="SUPFAM" id="SSF103481">
    <property type="entry name" value="Multidrug resistance efflux transporter EmrE"/>
    <property type="match status" value="2"/>
</dbReference>
<feature type="domain" description="EamA" evidence="7">
    <location>
        <begin position="19"/>
        <end position="148"/>
    </location>
</feature>
<evidence type="ECO:0000313" key="9">
    <source>
        <dbReference type="EnsemblPlants" id="KRH08696"/>
    </source>
</evidence>
<organism evidence="8">
    <name type="scientific">Glycine max</name>
    <name type="common">Soybean</name>
    <name type="synonym">Glycine hispida</name>
    <dbReference type="NCBI Taxonomy" id="3847"/>
    <lineage>
        <taxon>Eukaryota</taxon>
        <taxon>Viridiplantae</taxon>
        <taxon>Streptophyta</taxon>
        <taxon>Embryophyta</taxon>
        <taxon>Tracheophyta</taxon>
        <taxon>Spermatophyta</taxon>
        <taxon>Magnoliopsida</taxon>
        <taxon>eudicotyledons</taxon>
        <taxon>Gunneridae</taxon>
        <taxon>Pentapetalae</taxon>
        <taxon>rosids</taxon>
        <taxon>fabids</taxon>
        <taxon>Fabales</taxon>
        <taxon>Fabaceae</taxon>
        <taxon>Papilionoideae</taxon>
        <taxon>50 kb inversion clade</taxon>
        <taxon>NPAAA clade</taxon>
        <taxon>indigoferoid/millettioid clade</taxon>
        <taxon>Phaseoleae</taxon>
        <taxon>Glycine</taxon>
        <taxon>Glycine subgen. Soja</taxon>
    </lineage>
</organism>
<evidence type="ECO:0000256" key="3">
    <source>
        <dbReference type="ARBA" id="ARBA00022692"/>
    </source>
</evidence>
<dbReference type="GO" id="GO:0022857">
    <property type="term" value="F:transmembrane transporter activity"/>
    <property type="evidence" value="ECO:0007669"/>
    <property type="project" value="InterPro"/>
</dbReference>
<reference evidence="8" key="3">
    <citation type="submission" date="2018-07" db="EMBL/GenBank/DDBJ databases">
        <title>WGS assembly of Glycine max.</title>
        <authorList>
            <person name="Schmutz J."/>
            <person name="Cannon S."/>
            <person name="Schlueter J."/>
            <person name="Ma J."/>
            <person name="Mitros T."/>
            <person name="Nelson W."/>
            <person name="Hyten D."/>
            <person name="Song Q."/>
            <person name="Thelen J."/>
            <person name="Cheng J."/>
            <person name="Xu D."/>
            <person name="Hellsten U."/>
            <person name="May G."/>
            <person name="Yu Y."/>
            <person name="Sakurai T."/>
            <person name="Umezawa T."/>
            <person name="Bhattacharyya M."/>
            <person name="Sandhu D."/>
            <person name="Valliyodan B."/>
            <person name="Lindquist E."/>
            <person name="Peto M."/>
            <person name="Grant D."/>
            <person name="Shu S."/>
            <person name="Goodstein D."/>
            <person name="Barry K."/>
            <person name="Futrell-Griggs M."/>
            <person name="Abernathy B."/>
            <person name="Du J."/>
            <person name="Tian Z."/>
            <person name="Zhu L."/>
            <person name="Gill N."/>
            <person name="Joshi T."/>
            <person name="Libault M."/>
            <person name="Sethuraman A."/>
            <person name="Zhang X."/>
            <person name="Shinozaki K."/>
            <person name="Nguyen H."/>
            <person name="Wing R."/>
            <person name="Cregan P."/>
            <person name="Specht J."/>
            <person name="Grimwood J."/>
            <person name="Rokhsar D."/>
            <person name="Stacey G."/>
            <person name="Shoemaker R."/>
            <person name="Jackson S."/>
        </authorList>
    </citation>
    <scope>NUCLEOTIDE SEQUENCE</scope>
    <source>
        <tissue evidence="8">Callus</tissue>
    </source>
</reference>
<evidence type="ECO:0000259" key="7">
    <source>
        <dbReference type="Pfam" id="PF00892"/>
    </source>
</evidence>
<dbReference type="AlphaFoldDB" id="A0A0R0G0H7"/>
<dbReference type="GO" id="GO:0005886">
    <property type="term" value="C:plasma membrane"/>
    <property type="evidence" value="ECO:0000318"/>
    <property type="project" value="GO_Central"/>
</dbReference>
<reference evidence="8 9" key="1">
    <citation type="journal article" date="2010" name="Nature">
        <title>Genome sequence of the palaeopolyploid soybean.</title>
        <authorList>
            <person name="Schmutz J."/>
            <person name="Cannon S.B."/>
            <person name="Schlueter J."/>
            <person name="Ma J."/>
            <person name="Mitros T."/>
            <person name="Nelson W."/>
            <person name="Hyten D.L."/>
            <person name="Song Q."/>
            <person name="Thelen J.J."/>
            <person name="Cheng J."/>
            <person name="Xu D."/>
            <person name="Hellsten U."/>
            <person name="May G.D."/>
            <person name="Yu Y."/>
            <person name="Sakurai T."/>
            <person name="Umezawa T."/>
            <person name="Bhattacharyya M.K."/>
            <person name="Sandhu D."/>
            <person name="Valliyodan B."/>
            <person name="Lindquist E."/>
            <person name="Peto M."/>
            <person name="Grant D."/>
            <person name="Shu S."/>
            <person name="Goodstein D."/>
            <person name="Barry K."/>
            <person name="Futrell-Griggs M."/>
            <person name="Abernathy B."/>
            <person name="Du J."/>
            <person name="Tian Z."/>
            <person name="Zhu L."/>
            <person name="Gill N."/>
            <person name="Joshi T."/>
            <person name="Libault M."/>
            <person name="Sethuraman A."/>
            <person name="Zhang X.-C."/>
            <person name="Shinozaki K."/>
            <person name="Nguyen H.T."/>
            <person name="Wing R.A."/>
            <person name="Cregan P."/>
            <person name="Specht J."/>
            <person name="Grimwood J."/>
            <person name="Rokhsar D."/>
            <person name="Stacey G."/>
            <person name="Shoemaker R.C."/>
            <person name="Jackson S.A."/>
        </authorList>
    </citation>
    <scope>NUCLEOTIDE SEQUENCE</scope>
    <source>
        <strain evidence="9">cv. Williams 82</strain>
        <tissue evidence="8">Callus</tissue>
    </source>
</reference>
<evidence type="ECO:0000256" key="6">
    <source>
        <dbReference type="RuleBase" id="RU363077"/>
    </source>
</evidence>
<feature type="transmembrane region" description="Helical" evidence="6">
    <location>
        <begin position="45"/>
        <end position="66"/>
    </location>
</feature>
<dbReference type="InterPro" id="IPR000620">
    <property type="entry name" value="EamA_dom"/>
</dbReference>
<dbReference type="InterPro" id="IPR030184">
    <property type="entry name" value="WAT1-related"/>
</dbReference>
<evidence type="ECO:0000313" key="10">
    <source>
        <dbReference type="Proteomes" id="UP000008827"/>
    </source>
</evidence>
<dbReference type="Pfam" id="PF00892">
    <property type="entry name" value="EamA"/>
    <property type="match status" value="2"/>
</dbReference>
<keyword evidence="5 6" id="KW-0472">Membrane</keyword>
<name>A0A0R0G0H7_SOYBN</name>
<feature type="transmembrane region" description="Helical" evidence="6">
    <location>
        <begin position="283"/>
        <end position="301"/>
    </location>
</feature>
<feature type="transmembrane region" description="Helical" evidence="6">
    <location>
        <begin position="20"/>
        <end position="39"/>
    </location>
</feature>
<feature type="transmembrane region" description="Helical" evidence="6">
    <location>
        <begin position="217"/>
        <end position="237"/>
    </location>
</feature>
<sequence>MKSFLLWRVAIVEKNRPYVAMLFIQFVYAGMALLSKAAISKGMSPYVFVVYRQAFASVALSPFAFFDSKQPAPLSCNLLCKLFLVSLVGLTASSNLYYVSINYTTATFAAAATNTVPAITFIMAVLIRMESISIKRVHGLAKILGSVLSLAGAITFALVKGPHLGFMKWYPENQNHSSHPLTIVHSKGDTIRGSLLMLSGNTAWSLWLILQHPTKFPLTAIQCVFIFMHSTVVSVAIERNTPSSMRLDGIDIHLVSVTFIGVIVTGICYWLQVCTIETKGPVFTAMFTPLALIITAIFSALLWKETLYLGSVGGTVLLVVGLYSVLWGKIKESVKEGVKGENLEVEETKEEPRLECIVQH</sequence>
<evidence type="ECO:0000256" key="5">
    <source>
        <dbReference type="ARBA" id="ARBA00023136"/>
    </source>
</evidence>
<dbReference type="EnsemblPlants" id="KRH08696">
    <property type="protein sequence ID" value="KRH08696"/>
    <property type="gene ID" value="GLYMA_16G167300"/>
</dbReference>
<dbReference type="InterPro" id="IPR037185">
    <property type="entry name" value="EmrE-like"/>
</dbReference>
<keyword evidence="4 6" id="KW-1133">Transmembrane helix</keyword>
<protein>
    <recommendedName>
        <fullName evidence="6">WAT1-related protein</fullName>
    </recommendedName>
</protein>
<dbReference type="EMBL" id="CM000849">
    <property type="protein sequence ID" value="KRH08696.1"/>
    <property type="molecule type" value="Genomic_DNA"/>
</dbReference>
<gene>
    <name evidence="8" type="ORF">GLYMA_16G167300</name>
</gene>
<keyword evidence="3 6" id="KW-0812">Transmembrane</keyword>
<proteinExistence type="inferred from homology"/>
<feature type="transmembrane region" description="Helical" evidence="6">
    <location>
        <begin position="105"/>
        <end position="127"/>
    </location>
</feature>
<comment type="similarity">
    <text evidence="2 6">Belongs to the drug/metabolite transporter (DMT) superfamily. Plant drug/metabolite exporter (P-DME) (TC 2.A.7.4) family.</text>
</comment>
<evidence type="ECO:0000313" key="8">
    <source>
        <dbReference type="EMBL" id="KRH08696.1"/>
    </source>
</evidence>
<accession>A0A0R0G0H7</accession>